<protein>
    <recommendedName>
        <fullName evidence="6">Phage antirepressor Ant</fullName>
    </recommendedName>
</protein>
<evidence type="ECO:0000259" key="3">
    <source>
        <dbReference type="Pfam" id="PF08346"/>
    </source>
</evidence>
<dbReference type="RefSeq" id="WP_117708651.1">
    <property type="nucleotide sequence ID" value="NZ_QRHI01000012.1"/>
</dbReference>
<feature type="domain" description="AntA/AntB antirepressor" evidence="3">
    <location>
        <begin position="28"/>
        <end position="93"/>
    </location>
</feature>
<dbReference type="PANTHER" id="PTHR36180">
    <property type="entry name" value="DNA-BINDING PROTEIN-RELATED-RELATED"/>
    <property type="match status" value="1"/>
</dbReference>
<feature type="domain" description="Antirepressor protein C-terminal" evidence="2">
    <location>
        <begin position="142"/>
        <end position="228"/>
    </location>
</feature>
<dbReference type="InterPro" id="IPR005039">
    <property type="entry name" value="Ant_C"/>
</dbReference>
<evidence type="ECO:0000313" key="4">
    <source>
        <dbReference type="EMBL" id="RHF74401.1"/>
    </source>
</evidence>
<comment type="caution">
    <text evidence="4">The sequence shown here is derived from an EMBL/GenBank/DDBJ whole genome shotgun (WGS) entry which is preliminary data.</text>
</comment>
<evidence type="ECO:0000313" key="5">
    <source>
        <dbReference type="Proteomes" id="UP000284676"/>
    </source>
</evidence>
<organism evidence="4 5">
    <name type="scientific">Fusobacterium mortiferum</name>
    <dbReference type="NCBI Taxonomy" id="850"/>
    <lineage>
        <taxon>Bacteria</taxon>
        <taxon>Fusobacteriati</taxon>
        <taxon>Fusobacteriota</taxon>
        <taxon>Fusobacteriia</taxon>
        <taxon>Fusobacteriales</taxon>
        <taxon>Fusobacteriaceae</taxon>
        <taxon>Fusobacterium</taxon>
    </lineage>
</organism>
<name>A0A414Q0S2_FUSMR</name>
<evidence type="ECO:0000256" key="1">
    <source>
        <dbReference type="SAM" id="Coils"/>
    </source>
</evidence>
<reference evidence="4 5" key="1">
    <citation type="submission" date="2018-08" db="EMBL/GenBank/DDBJ databases">
        <title>A genome reference for cultivated species of the human gut microbiota.</title>
        <authorList>
            <person name="Zou Y."/>
            <person name="Xue W."/>
            <person name="Luo G."/>
        </authorList>
    </citation>
    <scope>NUCLEOTIDE SEQUENCE [LARGE SCALE GENOMIC DNA]</scope>
    <source>
        <strain evidence="4 5">AM25-1</strain>
    </source>
</reference>
<feature type="coiled-coil region" evidence="1">
    <location>
        <begin position="121"/>
        <end position="148"/>
    </location>
</feature>
<evidence type="ECO:0008006" key="6">
    <source>
        <dbReference type="Google" id="ProtNLM"/>
    </source>
</evidence>
<dbReference type="GO" id="GO:0003677">
    <property type="term" value="F:DNA binding"/>
    <property type="evidence" value="ECO:0007669"/>
    <property type="project" value="InterPro"/>
</dbReference>
<dbReference type="PANTHER" id="PTHR36180:SF1">
    <property type="entry name" value="ANTA_ANTB ANTIREPRESSOR DOMAIN-CONTAINING PROTEIN"/>
    <property type="match status" value="1"/>
</dbReference>
<dbReference type="EMBL" id="QRHL01000002">
    <property type="protein sequence ID" value="RHF74401.1"/>
    <property type="molecule type" value="Genomic_DNA"/>
</dbReference>
<dbReference type="AlphaFoldDB" id="A0A414Q0S2"/>
<dbReference type="Pfam" id="PF08346">
    <property type="entry name" value="AntA"/>
    <property type="match status" value="1"/>
</dbReference>
<dbReference type="Pfam" id="PF03374">
    <property type="entry name" value="ANT"/>
    <property type="match status" value="1"/>
</dbReference>
<keyword evidence="1" id="KW-0175">Coiled coil</keyword>
<accession>A0A414Q0S2</accession>
<evidence type="ECO:0000259" key="2">
    <source>
        <dbReference type="Pfam" id="PF03374"/>
    </source>
</evidence>
<dbReference type="Proteomes" id="UP000284676">
    <property type="component" value="Unassembled WGS sequence"/>
</dbReference>
<dbReference type="InterPro" id="IPR013557">
    <property type="entry name" value="AntA/B_antirep"/>
</dbReference>
<gene>
    <name evidence="4" type="ORF">DW663_02750</name>
</gene>
<sequence>MEDVKSSRDGQVKELIAIRENERGEQLVSARELHRFLGIATRFNDWIENRIKKYEFIEDYDYTKILVRNSRGRKYDYAVKLDVAKELSMVENNSRGREARVYFIQCEKKLKVAQGKLPKTYLEALKELVKLEETKLSLENRVNNLVHSRKLYTTTEIAKELGLKSANALNQLLEEDKIQYKVNGTWVLCSKYSDKEYVSIKQTELENGKIIYDRKWTGLGRNFLIERYGGTVKRD</sequence>
<proteinExistence type="predicted"/>